<dbReference type="EC" id="2.7.11.1" evidence="3"/>
<dbReference type="InterPro" id="IPR008271">
    <property type="entry name" value="Ser/Thr_kinase_AS"/>
</dbReference>
<keyword evidence="8" id="KW-0732">Signal</keyword>
<keyword evidence="4" id="KW-0723">Serine/threonine-protein kinase</keyword>
<sequence length="959" mass="107085">MLGFRFRSCGRLKIMGFKFKSCGCVFALIIQFLMTISVAKVTDPSEVSALLAVRGRLVDPLNHLRNWNKGDPCTSNWTGVICVHKSNVDKYLHVQEIQLLNMNLSGSLAPELGQFSHLTILDFMWNDLSGSIPKEIGNISSLVLLLLNGNRLSGNLPDELGYLRNLDRFQIDQNHISGEIPKSFSNLNNIKHIHFNNNSLSGQIPLELSNLSTLMHLLLDNNNLSGYLPSEFGNFPNMRIVQLDNNHFDGAEIPASFGNLSKIVKLSLRNCSLQGVVPDLSRIQNLSYIDLSENRLTGSIPSNKLSNSITTIDLSDNQLNGSIPESFSDLPSLQKLSLENNFLDGSISPKLWQNKSFTATSKLLLDFRNNSFSSVTGVLNPPVNASLRLNGNPICRNSSIQNKDEFCGPKDYGEYMRSISKDATDCPIQSCPTDNYFEYVPESPIPCFCASPLRIGYRLKSPSFSYFPPYHEQFETYVTGALDLEFYQLSIDSIMWEKGPRLRMHLKLFPKAGMDHSSTFSTSDVLRIKGIFTTWVFPGSHLFGPYELLNFTLLGPYSHLNVETPSNGISKGVVVTTVVIGVVCALAISSILTVVIKKRRERYKHTSSRKSLLAKLSIKIDGVKSFTFREMAIATQSFSNSSLVGRGGYGKVYKGVLWDNTMVAIKRAEEGSLQGEKEFLTEIEILSRLHHRNLVSLLGYCDEEKEQMLVYEYMPRGTLRDWLDAKSGESLSFRMRLHVALNSAKGILYLHTEANPPIFHRDIKSSNILLDSKMTAKVADFGLSRLAPILDDNGVGPNYVSTLVRGTPGYLDPEYLLTHKLTDKSDVYSFGVVLLEILTSMKPISHGKNIVREVKIAHETGTMFSIVDSRMGSYPSECIEKFVLLALWCCKDKPEKRPSMLDVVRELEQILEKMPKNELLDPDSNYFVESSSMSSLYSSSNVQGSSDLTSGGSPLVYPR</sequence>
<organism evidence="23 24">
    <name type="scientific">Lactuca saligna</name>
    <name type="common">Willowleaf lettuce</name>
    <dbReference type="NCBI Taxonomy" id="75948"/>
    <lineage>
        <taxon>Eukaryota</taxon>
        <taxon>Viridiplantae</taxon>
        <taxon>Streptophyta</taxon>
        <taxon>Embryophyta</taxon>
        <taxon>Tracheophyta</taxon>
        <taxon>Spermatophyta</taxon>
        <taxon>Magnoliopsida</taxon>
        <taxon>eudicotyledons</taxon>
        <taxon>Gunneridae</taxon>
        <taxon>Pentapetalae</taxon>
        <taxon>asterids</taxon>
        <taxon>campanulids</taxon>
        <taxon>Asterales</taxon>
        <taxon>Asteraceae</taxon>
        <taxon>Cichorioideae</taxon>
        <taxon>Cichorieae</taxon>
        <taxon>Lactucinae</taxon>
        <taxon>Lactuca</taxon>
    </lineage>
</organism>
<evidence type="ECO:0000256" key="21">
    <source>
        <dbReference type="SAM" id="Phobius"/>
    </source>
</evidence>
<evidence type="ECO:0000256" key="15">
    <source>
        <dbReference type="ARBA" id="ARBA00023170"/>
    </source>
</evidence>
<dbReference type="GO" id="GO:0004674">
    <property type="term" value="F:protein serine/threonine kinase activity"/>
    <property type="evidence" value="ECO:0007669"/>
    <property type="project" value="UniProtKB-KW"/>
</dbReference>
<dbReference type="CDD" id="cd14066">
    <property type="entry name" value="STKc_IRAK"/>
    <property type="match status" value="1"/>
</dbReference>
<evidence type="ECO:0000256" key="18">
    <source>
        <dbReference type="ARBA" id="ARBA00048679"/>
    </source>
</evidence>
<evidence type="ECO:0000256" key="2">
    <source>
        <dbReference type="ARBA" id="ARBA00008684"/>
    </source>
</evidence>
<evidence type="ECO:0000256" key="19">
    <source>
        <dbReference type="PROSITE-ProRule" id="PRU10141"/>
    </source>
</evidence>
<dbReference type="PROSITE" id="PS00107">
    <property type="entry name" value="PROTEIN_KINASE_ATP"/>
    <property type="match status" value="1"/>
</dbReference>
<dbReference type="InterPro" id="IPR000719">
    <property type="entry name" value="Prot_kinase_dom"/>
</dbReference>
<evidence type="ECO:0000256" key="8">
    <source>
        <dbReference type="ARBA" id="ARBA00022729"/>
    </source>
</evidence>
<comment type="catalytic activity">
    <reaction evidence="17">
        <text>L-threonyl-[protein] + ATP = O-phospho-L-threonyl-[protein] + ADP + H(+)</text>
        <dbReference type="Rhea" id="RHEA:46608"/>
        <dbReference type="Rhea" id="RHEA-COMP:11060"/>
        <dbReference type="Rhea" id="RHEA-COMP:11605"/>
        <dbReference type="ChEBI" id="CHEBI:15378"/>
        <dbReference type="ChEBI" id="CHEBI:30013"/>
        <dbReference type="ChEBI" id="CHEBI:30616"/>
        <dbReference type="ChEBI" id="CHEBI:61977"/>
        <dbReference type="ChEBI" id="CHEBI:456216"/>
        <dbReference type="EC" id="2.7.11.1"/>
    </reaction>
</comment>
<evidence type="ECO:0000259" key="22">
    <source>
        <dbReference type="PROSITE" id="PS50011"/>
    </source>
</evidence>
<dbReference type="Gene3D" id="3.30.200.20">
    <property type="entry name" value="Phosphorylase Kinase, domain 1"/>
    <property type="match status" value="1"/>
</dbReference>
<feature type="domain" description="Protein kinase" evidence="22">
    <location>
        <begin position="638"/>
        <end position="911"/>
    </location>
</feature>
<dbReference type="PANTHER" id="PTHR45974:SF216">
    <property type="entry name" value="PROTEIN KINASE DOMAIN-CONTAINING PROTEIN"/>
    <property type="match status" value="1"/>
</dbReference>
<proteinExistence type="inferred from homology"/>
<protein>
    <recommendedName>
        <fullName evidence="3">non-specific serine/threonine protein kinase</fullName>
        <ecNumber evidence="3">2.7.11.1</ecNumber>
    </recommendedName>
</protein>
<dbReference type="GO" id="GO:0005524">
    <property type="term" value="F:ATP binding"/>
    <property type="evidence" value="ECO:0007669"/>
    <property type="project" value="UniProtKB-UniRule"/>
</dbReference>
<evidence type="ECO:0000256" key="1">
    <source>
        <dbReference type="ARBA" id="ARBA00004479"/>
    </source>
</evidence>
<keyword evidence="10 19" id="KW-0547">Nucleotide-binding</keyword>
<dbReference type="PROSITE" id="PS50011">
    <property type="entry name" value="PROTEIN_KINASE_DOM"/>
    <property type="match status" value="1"/>
</dbReference>
<evidence type="ECO:0000256" key="10">
    <source>
        <dbReference type="ARBA" id="ARBA00022741"/>
    </source>
</evidence>
<accession>A0AA36A1D8</accession>
<dbReference type="InterPro" id="IPR011009">
    <property type="entry name" value="Kinase-like_dom_sf"/>
</dbReference>
<evidence type="ECO:0000256" key="6">
    <source>
        <dbReference type="ARBA" id="ARBA00022679"/>
    </source>
</evidence>
<evidence type="ECO:0000256" key="12">
    <source>
        <dbReference type="ARBA" id="ARBA00022840"/>
    </source>
</evidence>
<keyword evidence="14 21" id="KW-0472">Membrane</keyword>
<dbReference type="Gene3D" id="3.80.10.10">
    <property type="entry name" value="Ribonuclease Inhibitor"/>
    <property type="match status" value="3"/>
</dbReference>
<dbReference type="InterPro" id="IPR017441">
    <property type="entry name" value="Protein_kinase_ATP_BS"/>
</dbReference>
<dbReference type="InterPro" id="IPR032675">
    <property type="entry name" value="LRR_dom_sf"/>
</dbReference>
<dbReference type="SUPFAM" id="SSF56112">
    <property type="entry name" value="Protein kinase-like (PK-like)"/>
    <property type="match status" value="1"/>
</dbReference>
<evidence type="ECO:0000256" key="7">
    <source>
        <dbReference type="ARBA" id="ARBA00022692"/>
    </source>
</evidence>
<evidence type="ECO:0000313" key="24">
    <source>
        <dbReference type="Proteomes" id="UP001177003"/>
    </source>
</evidence>
<dbReference type="PANTHER" id="PTHR45974">
    <property type="entry name" value="RECEPTOR-LIKE PROTEIN 55"/>
    <property type="match status" value="1"/>
</dbReference>
<comment type="subcellular location">
    <subcellularLocation>
        <location evidence="1">Membrane</location>
        <topology evidence="1">Single-pass type I membrane protein</topology>
    </subcellularLocation>
</comment>
<evidence type="ECO:0000256" key="14">
    <source>
        <dbReference type="ARBA" id="ARBA00023136"/>
    </source>
</evidence>
<comment type="similarity">
    <text evidence="2">Belongs to the protein kinase superfamily. Ser/Thr protein kinase family.</text>
</comment>
<name>A0AA36A1D8_LACSI</name>
<keyword evidence="13 21" id="KW-1133">Transmembrane helix</keyword>
<comment type="catalytic activity">
    <reaction evidence="18">
        <text>L-seryl-[protein] + ATP = O-phospho-L-seryl-[protein] + ADP + H(+)</text>
        <dbReference type="Rhea" id="RHEA:17989"/>
        <dbReference type="Rhea" id="RHEA-COMP:9863"/>
        <dbReference type="Rhea" id="RHEA-COMP:11604"/>
        <dbReference type="ChEBI" id="CHEBI:15378"/>
        <dbReference type="ChEBI" id="CHEBI:29999"/>
        <dbReference type="ChEBI" id="CHEBI:30616"/>
        <dbReference type="ChEBI" id="CHEBI:83421"/>
        <dbReference type="ChEBI" id="CHEBI:456216"/>
        <dbReference type="EC" id="2.7.11.1"/>
    </reaction>
</comment>
<dbReference type="FunFam" id="3.80.10.10:FF:000387">
    <property type="entry name" value="Probable LRR receptor-like serine/threonine-protein kinase At1g06840"/>
    <property type="match status" value="1"/>
</dbReference>
<dbReference type="Proteomes" id="UP001177003">
    <property type="component" value="Chromosome 9"/>
</dbReference>
<reference evidence="23" key="1">
    <citation type="submission" date="2023-04" db="EMBL/GenBank/DDBJ databases">
        <authorList>
            <person name="Vijverberg K."/>
            <person name="Xiong W."/>
            <person name="Schranz E."/>
        </authorList>
    </citation>
    <scope>NUCLEOTIDE SEQUENCE</scope>
</reference>
<dbReference type="SUPFAM" id="SSF52058">
    <property type="entry name" value="L domain-like"/>
    <property type="match status" value="1"/>
</dbReference>
<keyword evidence="6" id="KW-0808">Transferase</keyword>
<evidence type="ECO:0000256" key="16">
    <source>
        <dbReference type="ARBA" id="ARBA00023180"/>
    </source>
</evidence>
<keyword evidence="24" id="KW-1185">Reference proteome</keyword>
<keyword evidence="9" id="KW-0677">Repeat</keyword>
<dbReference type="Pfam" id="PF08263">
    <property type="entry name" value="LRRNT_2"/>
    <property type="match status" value="1"/>
</dbReference>
<evidence type="ECO:0000256" key="20">
    <source>
        <dbReference type="SAM" id="MobiDB-lite"/>
    </source>
</evidence>
<dbReference type="Gene3D" id="1.10.510.10">
    <property type="entry name" value="Transferase(Phosphotransferase) domain 1"/>
    <property type="match status" value="1"/>
</dbReference>
<dbReference type="FunFam" id="1.10.510.10:FF:000453">
    <property type="entry name" value="LRR receptor-like serine/threonine-protein kinase HSL2"/>
    <property type="match status" value="1"/>
</dbReference>
<feature type="compositionally biased region" description="Polar residues" evidence="20">
    <location>
        <begin position="941"/>
        <end position="952"/>
    </location>
</feature>
<keyword evidence="12 19" id="KW-0067">ATP-binding</keyword>
<feature type="transmembrane region" description="Helical" evidence="21">
    <location>
        <begin position="573"/>
        <end position="596"/>
    </location>
</feature>
<evidence type="ECO:0000256" key="3">
    <source>
        <dbReference type="ARBA" id="ARBA00012513"/>
    </source>
</evidence>
<evidence type="ECO:0000256" key="13">
    <source>
        <dbReference type="ARBA" id="ARBA00022989"/>
    </source>
</evidence>
<feature type="binding site" evidence="19">
    <location>
        <position position="666"/>
    </location>
    <ligand>
        <name>ATP</name>
        <dbReference type="ChEBI" id="CHEBI:30616"/>
    </ligand>
</feature>
<keyword evidence="5" id="KW-0433">Leucine-rich repeat</keyword>
<dbReference type="EMBL" id="OX465085">
    <property type="protein sequence ID" value="CAI9301682.1"/>
    <property type="molecule type" value="Genomic_DNA"/>
</dbReference>
<dbReference type="AlphaFoldDB" id="A0AA36A1D8"/>
<dbReference type="Pfam" id="PF23598">
    <property type="entry name" value="LRR_14"/>
    <property type="match status" value="1"/>
</dbReference>
<dbReference type="FunFam" id="3.30.200.20:FF:000328">
    <property type="entry name" value="Leucine-rich repeat protein kinase family protein"/>
    <property type="match status" value="1"/>
</dbReference>
<keyword evidence="7 21" id="KW-0812">Transmembrane</keyword>
<dbReference type="InterPro" id="IPR055414">
    <property type="entry name" value="LRR_R13L4/SHOC2-like"/>
</dbReference>
<evidence type="ECO:0000256" key="4">
    <source>
        <dbReference type="ARBA" id="ARBA00022527"/>
    </source>
</evidence>
<evidence type="ECO:0000256" key="9">
    <source>
        <dbReference type="ARBA" id="ARBA00022737"/>
    </source>
</evidence>
<evidence type="ECO:0000256" key="5">
    <source>
        <dbReference type="ARBA" id="ARBA00022614"/>
    </source>
</evidence>
<dbReference type="PROSITE" id="PS00108">
    <property type="entry name" value="PROTEIN_KINASE_ST"/>
    <property type="match status" value="1"/>
</dbReference>
<dbReference type="InterPro" id="IPR013210">
    <property type="entry name" value="LRR_N_plant-typ"/>
</dbReference>
<evidence type="ECO:0000313" key="23">
    <source>
        <dbReference type="EMBL" id="CAI9301682.1"/>
    </source>
</evidence>
<dbReference type="SMART" id="SM00220">
    <property type="entry name" value="S_TKc"/>
    <property type="match status" value="1"/>
</dbReference>
<dbReference type="GO" id="GO:0016020">
    <property type="term" value="C:membrane"/>
    <property type="evidence" value="ECO:0007669"/>
    <property type="project" value="UniProtKB-SubCell"/>
</dbReference>
<gene>
    <name evidence="23" type="ORF">LSALG_LOCUS40215</name>
</gene>
<feature type="region of interest" description="Disordered" evidence="20">
    <location>
        <begin position="936"/>
        <end position="959"/>
    </location>
</feature>
<evidence type="ECO:0000256" key="11">
    <source>
        <dbReference type="ARBA" id="ARBA00022777"/>
    </source>
</evidence>
<keyword evidence="15" id="KW-0675">Receptor</keyword>
<evidence type="ECO:0000256" key="17">
    <source>
        <dbReference type="ARBA" id="ARBA00047899"/>
    </source>
</evidence>
<keyword evidence="16" id="KW-0325">Glycoprotein</keyword>
<dbReference type="Pfam" id="PF00069">
    <property type="entry name" value="Pkinase"/>
    <property type="match status" value="1"/>
</dbReference>
<keyword evidence="11" id="KW-0418">Kinase</keyword>